<dbReference type="SMART" id="SM00020">
    <property type="entry name" value="Tryp_SPc"/>
    <property type="match status" value="1"/>
</dbReference>
<sequence>YYYGSRVVGGWNAQPGSWPWIVSIQVPWNKRSRHICGGSLITSQWVLTAAHCFLNASNLEKWHIIAGSSRVLKPDPGAQVINIKRVVIHEHYDNNTQRNDIALMQLEHPVQCDHYVHMACLPDNSLQVQGLSPCYIGGWG</sequence>
<dbReference type="GO" id="GO:0007340">
    <property type="term" value="P:acrosome reaction"/>
    <property type="evidence" value="ECO:0007669"/>
    <property type="project" value="TreeGrafter"/>
</dbReference>
<proteinExistence type="predicted"/>
<dbReference type="Proteomes" id="UP000534426">
    <property type="component" value="Unassembled WGS sequence"/>
</dbReference>
<dbReference type="Pfam" id="PF00089">
    <property type="entry name" value="Trypsin"/>
    <property type="match status" value="1"/>
</dbReference>
<dbReference type="InterPro" id="IPR001314">
    <property type="entry name" value="Peptidase_S1A"/>
</dbReference>
<evidence type="ECO:0000313" key="6">
    <source>
        <dbReference type="EMBL" id="NWJ02850.1"/>
    </source>
</evidence>
<gene>
    <name evidence="6" type="primary">Acr_0</name>
    <name evidence="6" type="ORF">CRYUND_R09127</name>
</gene>
<evidence type="ECO:0000256" key="2">
    <source>
        <dbReference type="ARBA" id="ARBA00022801"/>
    </source>
</evidence>
<dbReference type="CDD" id="cd00190">
    <property type="entry name" value="Tryp_SPc"/>
    <property type="match status" value="1"/>
</dbReference>
<feature type="non-terminal residue" evidence="6">
    <location>
        <position position="140"/>
    </location>
</feature>
<name>A0A7K4LF66_9AVES</name>
<dbReference type="Gene3D" id="2.40.10.10">
    <property type="entry name" value="Trypsin-like serine proteases"/>
    <property type="match status" value="1"/>
</dbReference>
<evidence type="ECO:0000256" key="1">
    <source>
        <dbReference type="ARBA" id="ARBA00022670"/>
    </source>
</evidence>
<dbReference type="InterPro" id="IPR009003">
    <property type="entry name" value="Peptidase_S1_PA"/>
</dbReference>
<keyword evidence="4" id="KW-1015">Disulfide bond</keyword>
<dbReference type="PANTHER" id="PTHR24252:SF8">
    <property type="entry name" value="ACROSIN"/>
    <property type="match status" value="1"/>
</dbReference>
<keyword evidence="2" id="KW-0378">Hydrolase</keyword>
<keyword evidence="7" id="KW-1185">Reference proteome</keyword>
<dbReference type="InterPro" id="IPR043504">
    <property type="entry name" value="Peptidase_S1_PA_chymotrypsin"/>
</dbReference>
<dbReference type="EMBL" id="VWPW01011283">
    <property type="protein sequence ID" value="NWJ02850.1"/>
    <property type="molecule type" value="Genomic_DNA"/>
</dbReference>
<feature type="non-terminal residue" evidence="6">
    <location>
        <position position="1"/>
    </location>
</feature>
<evidence type="ECO:0000313" key="7">
    <source>
        <dbReference type="Proteomes" id="UP000534426"/>
    </source>
</evidence>
<comment type="caution">
    <text evidence="6">The sequence shown here is derived from an EMBL/GenBank/DDBJ whole genome shotgun (WGS) entry which is preliminary data.</text>
</comment>
<dbReference type="PROSITE" id="PS00134">
    <property type="entry name" value="TRYPSIN_HIS"/>
    <property type="match status" value="1"/>
</dbReference>
<evidence type="ECO:0000256" key="4">
    <source>
        <dbReference type="ARBA" id="ARBA00023157"/>
    </source>
</evidence>
<dbReference type="GO" id="GO:0006508">
    <property type="term" value="P:proteolysis"/>
    <property type="evidence" value="ECO:0007669"/>
    <property type="project" value="UniProtKB-KW"/>
</dbReference>
<reference evidence="6 7" key="1">
    <citation type="submission" date="2019-09" db="EMBL/GenBank/DDBJ databases">
        <title>Bird 10,000 Genomes (B10K) Project - Family phase.</title>
        <authorList>
            <person name="Zhang G."/>
        </authorList>
    </citation>
    <scope>NUCLEOTIDE SEQUENCE [LARGE SCALE GENOMIC DNA]</scope>
    <source>
        <strain evidence="6">B10K-MSB-37135</strain>
        <tissue evidence="6">Heart</tissue>
    </source>
</reference>
<dbReference type="PANTHER" id="PTHR24252">
    <property type="entry name" value="ACROSIN-RELATED"/>
    <property type="match status" value="1"/>
</dbReference>
<dbReference type="InterPro" id="IPR001254">
    <property type="entry name" value="Trypsin_dom"/>
</dbReference>
<dbReference type="PRINTS" id="PR00722">
    <property type="entry name" value="CHYMOTRYPSIN"/>
</dbReference>
<keyword evidence="1" id="KW-0645">Protease</keyword>
<dbReference type="AlphaFoldDB" id="A0A7K4LF66"/>
<evidence type="ECO:0000259" key="5">
    <source>
        <dbReference type="PROSITE" id="PS50240"/>
    </source>
</evidence>
<protein>
    <submittedName>
        <fullName evidence="6">ACRO protein</fullName>
    </submittedName>
</protein>
<dbReference type="GO" id="GO:0004252">
    <property type="term" value="F:serine-type endopeptidase activity"/>
    <property type="evidence" value="ECO:0007669"/>
    <property type="project" value="InterPro"/>
</dbReference>
<dbReference type="PROSITE" id="PS50240">
    <property type="entry name" value="TRYPSIN_DOM"/>
    <property type="match status" value="1"/>
</dbReference>
<dbReference type="InterPro" id="IPR018114">
    <property type="entry name" value="TRYPSIN_HIS"/>
</dbReference>
<evidence type="ECO:0000256" key="3">
    <source>
        <dbReference type="ARBA" id="ARBA00022825"/>
    </source>
</evidence>
<feature type="domain" description="Peptidase S1" evidence="5">
    <location>
        <begin position="7"/>
        <end position="140"/>
    </location>
</feature>
<dbReference type="FunFam" id="2.40.10.10:FF:000060">
    <property type="entry name" value="Acrosin"/>
    <property type="match status" value="1"/>
</dbReference>
<keyword evidence="3" id="KW-0720">Serine protease</keyword>
<accession>A0A7K4LF66</accession>
<dbReference type="SUPFAM" id="SSF50494">
    <property type="entry name" value="Trypsin-like serine proteases"/>
    <property type="match status" value="1"/>
</dbReference>
<organism evidence="6 7">
    <name type="scientific">Crypturellus undulatus</name>
    <dbReference type="NCBI Taxonomy" id="48396"/>
    <lineage>
        <taxon>Eukaryota</taxon>
        <taxon>Metazoa</taxon>
        <taxon>Chordata</taxon>
        <taxon>Craniata</taxon>
        <taxon>Vertebrata</taxon>
        <taxon>Euteleostomi</taxon>
        <taxon>Archelosauria</taxon>
        <taxon>Archosauria</taxon>
        <taxon>Dinosauria</taxon>
        <taxon>Saurischia</taxon>
        <taxon>Theropoda</taxon>
        <taxon>Coelurosauria</taxon>
        <taxon>Aves</taxon>
        <taxon>Palaeognathae</taxon>
        <taxon>Tinamiformes</taxon>
        <taxon>Tinamidae</taxon>
        <taxon>Crypturellus</taxon>
    </lineage>
</organism>